<gene>
    <name evidence="2" type="ORF">PYX00_009431</name>
</gene>
<proteinExistence type="predicted"/>
<feature type="coiled-coil region" evidence="1">
    <location>
        <begin position="491"/>
        <end position="647"/>
    </location>
</feature>
<reference evidence="2" key="1">
    <citation type="journal article" date="2024" name="Gigascience">
        <title>Chromosome-level genome of the poultry shaft louse Menopon gallinae provides insight into the host-switching and adaptive evolution of parasitic lice.</title>
        <authorList>
            <person name="Xu Y."/>
            <person name="Ma L."/>
            <person name="Liu S."/>
            <person name="Liang Y."/>
            <person name="Liu Q."/>
            <person name="He Z."/>
            <person name="Tian L."/>
            <person name="Duan Y."/>
            <person name="Cai W."/>
            <person name="Li H."/>
            <person name="Song F."/>
        </authorList>
    </citation>
    <scope>NUCLEOTIDE SEQUENCE</scope>
    <source>
        <strain evidence="2">Cailab_2023a</strain>
    </source>
</reference>
<sequence>MANRRNKTNQGNTTGDQKEDWEIFDILCSQNMDVNETSHDAMTALRSELAALHYKRDRLLAELNDMKSQLRCREQRAIELESEAETLKEQAARQNAIIVSLKKRIQELEEKERALTAANNRTEAALQTLQRENRYQEDKSKELGKRIRNLEVECHAEEQAKITARNAMGDFVRRLSNALGIVEPSESHPSQECLVHRAADLVQEASRLRSRSCTMSENLNSLEIELNGCREALERAVADRDNFQRQAASHLIELDKLRQEKEELELQQRRAERELSDLREKLAIGNKNLECANVNNIAQEATINQLRDDCKVREERCHRLQNEMRHLLETLAITTSTPIRFVESTEEAVKNRIRELVQESKEKCLQIDSLKDKINVLTSQLERQSELGDQVGSRVRALEEEKAIAETRLAQVEDELHNCEITKESLRREKATFMNFLEKLSRALNSDEITKDVGMDLLTESLLIRAEQLARLETDKIVDKTSAVYQLQRKVKTLKDQIQRKDLHLELLRRKLALQEENCRERTAVVAERDEVTLKCKKLMKQIERLQIQLNDARSLSQDLKNQLADAADFKIAALERGRKVEELQKRLVDSESLKNRYNRKIALLKEQIRTTSQSADQDRTISEHSLQLLRDDLANLKLNLAETSRRENQLLAFKASIFKILGAPTTAADYDIITKLEKLMAAHREFTMLSTRYDDHVTTTIPTPVRTPRYEDSGFLDQQELSALEDNDEVFNKRSIRH</sequence>
<evidence type="ECO:0000313" key="2">
    <source>
        <dbReference type="EMBL" id="KAL0267063.1"/>
    </source>
</evidence>
<evidence type="ECO:0000256" key="1">
    <source>
        <dbReference type="SAM" id="Coils"/>
    </source>
</evidence>
<dbReference type="PANTHER" id="PTHR18863:SF6">
    <property type="entry name" value="COILED-COIL DOMAIN-CONTAINING PROTEIN 170"/>
    <property type="match status" value="1"/>
</dbReference>
<protein>
    <recommendedName>
        <fullName evidence="3">Coiled-coil domain-containing protein 170</fullName>
    </recommendedName>
</protein>
<name>A0AAW2HBX2_9NEOP</name>
<dbReference type="PANTHER" id="PTHR18863">
    <property type="entry name" value="TSEC-2-RELATED"/>
    <property type="match status" value="1"/>
</dbReference>
<dbReference type="InterPro" id="IPR039139">
    <property type="entry name" value="CCDC170-like"/>
</dbReference>
<accession>A0AAW2HBX2</accession>
<keyword evidence="1" id="KW-0175">Coiled coil</keyword>
<dbReference type="AlphaFoldDB" id="A0AAW2HBX2"/>
<dbReference type="EMBL" id="JARGDH010000005">
    <property type="protein sequence ID" value="KAL0267063.1"/>
    <property type="molecule type" value="Genomic_DNA"/>
</dbReference>
<comment type="caution">
    <text evidence="2">The sequence shown here is derived from an EMBL/GenBank/DDBJ whole genome shotgun (WGS) entry which is preliminary data.</text>
</comment>
<organism evidence="2">
    <name type="scientific">Menopon gallinae</name>
    <name type="common">poultry shaft louse</name>
    <dbReference type="NCBI Taxonomy" id="328185"/>
    <lineage>
        <taxon>Eukaryota</taxon>
        <taxon>Metazoa</taxon>
        <taxon>Ecdysozoa</taxon>
        <taxon>Arthropoda</taxon>
        <taxon>Hexapoda</taxon>
        <taxon>Insecta</taxon>
        <taxon>Pterygota</taxon>
        <taxon>Neoptera</taxon>
        <taxon>Paraneoptera</taxon>
        <taxon>Psocodea</taxon>
        <taxon>Troctomorpha</taxon>
        <taxon>Phthiraptera</taxon>
        <taxon>Amblycera</taxon>
        <taxon>Menoponidae</taxon>
        <taxon>Menopon</taxon>
    </lineage>
</organism>
<feature type="coiled-coil region" evidence="1">
    <location>
        <begin position="219"/>
        <end position="429"/>
    </location>
</feature>
<evidence type="ECO:0008006" key="3">
    <source>
        <dbReference type="Google" id="ProtNLM"/>
    </source>
</evidence>
<feature type="coiled-coil region" evidence="1">
    <location>
        <begin position="56"/>
        <end position="160"/>
    </location>
</feature>